<accession>A0ABT8R1T7</accession>
<organism evidence="1 2">
    <name type="scientific">Rhodocytophaga aerolata</name>
    <dbReference type="NCBI Taxonomy" id="455078"/>
    <lineage>
        <taxon>Bacteria</taxon>
        <taxon>Pseudomonadati</taxon>
        <taxon>Bacteroidota</taxon>
        <taxon>Cytophagia</taxon>
        <taxon>Cytophagales</taxon>
        <taxon>Rhodocytophagaceae</taxon>
        <taxon>Rhodocytophaga</taxon>
    </lineage>
</organism>
<dbReference type="RefSeq" id="WP_302036861.1">
    <property type="nucleotide sequence ID" value="NZ_JAUKPO010000003.1"/>
</dbReference>
<protein>
    <submittedName>
        <fullName evidence="1">Uncharacterized protein</fullName>
    </submittedName>
</protein>
<gene>
    <name evidence="1" type="ORF">Q0590_07340</name>
</gene>
<evidence type="ECO:0000313" key="1">
    <source>
        <dbReference type="EMBL" id="MDO1446058.1"/>
    </source>
</evidence>
<proteinExistence type="predicted"/>
<dbReference type="Proteomes" id="UP001168528">
    <property type="component" value="Unassembled WGS sequence"/>
</dbReference>
<dbReference type="EMBL" id="JAUKPO010000003">
    <property type="protein sequence ID" value="MDO1446058.1"/>
    <property type="molecule type" value="Genomic_DNA"/>
</dbReference>
<keyword evidence="2" id="KW-1185">Reference proteome</keyword>
<sequence>MLALFLSFISSFFFTTPSTLHEFHTSLAQVHYNQSSQSFEVTLRVFTDDLEAALTLLNSNAKVTIDAPQADKLIEQYLTKNLVFLDKQNQQKALSFIGKEVEVDVTWIYAEVPVPDLASGMRLQNSVLTELFNDQVNIVNFKYLTTIRTFMFKSNEKVQSLGI</sequence>
<dbReference type="InterPro" id="IPR046525">
    <property type="entry name" value="DUF6702"/>
</dbReference>
<reference evidence="1" key="1">
    <citation type="submission" date="2023-07" db="EMBL/GenBank/DDBJ databases">
        <title>The genome sequence of Rhodocytophaga aerolata KACC 12507.</title>
        <authorList>
            <person name="Zhang X."/>
        </authorList>
    </citation>
    <scope>NUCLEOTIDE SEQUENCE</scope>
    <source>
        <strain evidence="1">KACC 12507</strain>
    </source>
</reference>
<dbReference type="Pfam" id="PF20420">
    <property type="entry name" value="DUF6702"/>
    <property type="match status" value="1"/>
</dbReference>
<comment type="caution">
    <text evidence="1">The sequence shown here is derived from an EMBL/GenBank/DDBJ whole genome shotgun (WGS) entry which is preliminary data.</text>
</comment>
<name>A0ABT8R1T7_9BACT</name>
<evidence type="ECO:0000313" key="2">
    <source>
        <dbReference type="Proteomes" id="UP001168528"/>
    </source>
</evidence>